<sequence length="157" mass="17015">MTALKFYPLSASGSRRFATLTLSKGRQNAMLISESKDGNRRCTVSGAWTVFVFVNGESTDPCITRNIQCKQGQVCRLMKVDCFTSPCSPQPICVDGKIPTLAGVCKINQPIIDGNHKALFCGRGFHRVSCPDDTRCAVDPVDRFAVCCYTGPTGILG</sequence>
<dbReference type="CTD" id="20247818"/>
<gene>
    <name evidence="1" type="ORF">LOTGIDRAFT_228879</name>
</gene>
<organism evidence="1 2">
    <name type="scientific">Lottia gigantea</name>
    <name type="common">Giant owl limpet</name>
    <dbReference type="NCBI Taxonomy" id="225164"/>
    <lineage>
        <taxon>Eukaryota</taxon>
        <taxon>Metazoa</taxon>
        <taxon>Spiralia</taxon>
        <taxon>Lophotrochozoa</taxon>
        <taxon>Mollusca</taxon>
        <taxon>Gastropoda</taxon>
        <taxon>Patellogastropoda</taxon>
        <taxon>Lottioidea</taxon>
        <taxon>Lottiidae</taxon>
        <taxon>Lottia</taxon>
    </lineage>
</organism>
<dbReference type="STRING" id="225164.V3ZX21"/>
<dbReference type="RefSeq" id="XP_009059960.1">
    <property type="nucleotide sequence ID" value="XM_009061712.1"/>
</dbReference>
<dbReference type="EMBL" id="KB202619">
    <property type="protein sequence ID" value="ESO88907.1"/>
    <property type="molecule type" value="Genomic_DNA"/>
</dbReference>
<dbReference type="KEGG" id="lgi:LOTGIDRAFT_228879"/>
<dbReference type="OMA" id="MQIATIV"/>
<protein>
    <submittedName>
        <fullName evidence="1">Uncharacterized protein</fullName>
    </submittedName>
</protein>
<reference evidence="1 2" key="1">
    <citation type="journal article" date="2013" name="Nature">
        <title>Insights into bilaterian evolution from three spiralian genomes.</title>
        <authorList>
            <person name="Simakov O."/>
            <person name="Marletaz F."/>
            <person name="Cho S.J."/>
            <person name="Edsinger-Gonzales E."/>
            <person name="Havlak P."/>
            <person name="Hellsten U."/>
            <person name="Kuo D.H."/>
            <person name="Larsson T."/>
            <person name="Lv J."/>
            <person name="Arendt D."/>
            <person name="Savage R."/>
            <person name="Osoegawa K."/>
            <person name="de Jong P."/>
            <person name="Grimwood J."/>
            <person name="Chapman J.A."/>
            <person name="Shapiro H."/>
            <person name="Aerts A."/>
            <person name="Otillar R.P."/>
            <person name="Terry A.Y."/>
            <person name="Boore J.L."/>
            <person name="Grigoriev I.V."/>
            <person name="Lindberg D.R."/>
            <person name="Seaver E.C."/>
            <person name="Weisblat D.A."/>
            <person name="Putnam N.H."/>
            <person name="Rokhsar D.S."/>
        </authorList>
    </citation>
    <scope>NUCLEOTIDE SEQUENCE [LARGE SCALE GENOMIC DNA]</scope>
</reference>
<evidence type="ECO:0000313" key="1">
    <source>
        <dbReference type="EMBL" id="ESO88907.1"/>
    </source>
</evidence>
<dbReference type="GeneID" id="20247818"/>
<dbReference type="OrthoDB" id="6118293at2759"/>
<dbReference type="Proteomes" id="UP000030746">
    <property type="component" value="Unassembled WGS sequence"/>
</dbReference>
<accession>V3ZX21</accession>
<keyword evidence="2" id="KW-1185">Reference proteome</keyword>
<evidence type="ECO:0000313" key="2">
    <source>
        <dbReference type="Proteomes" id="UP000030746"/>
    </source>
</evidence>
<name>V3ZX21_LOTGI</name>
<dbReference type="AlphaFoldDB" id="V3ZX21"/>
<dbReference type="HOGENOM" id="CLU_141837_0_0_1"/>
<proteinExistence type="predicted"/>